<dbReference type="Gene3D" id="1.10.443.10">
    <property type="entry name" value="Intergrase catalytic core"/>
    <property type="match status" value="1"/>
</dbReference>
<evidence type="ECO:0000256" key="2">
    <source>
        <dbReference type="ARBA" id="ARBA00022908"/>
    </source>
</evidence>
<dbReference type="InterPro" id="IPR002104">
    <property type="entry name" value="Integrase_catalytic"/>
</dbReference>
<dbReference type="InterPro" id="IPR050090">
    <property type="entry name" value="Tyrosine_recombinase_XerCD"/>
</dbReference>
<gene>
    <name evidence="8" type="primary">xerD</name>
    <name evidence="8" type="ORF">ETH01_01130</name>
</gene>
<evidence type="ECO:0000256" key="4">
    <source>
        <dbReference type="ARBA" id="ARBA00023172"/>
    </source>
</evidence>
<organism evidence="8 9">
    <name type="scientific">Enterococcus thailandicus</name>
    <dbReference type="NCBI Taxonomy" id="417368"/>
    <lineage>
        <taxon>Bacteria</taxon>
        <taxon>Bacillati</taxon>
        <taxon>Bacillota</taxon>
        <taxon>Bacilli</taxon>
        <taxon>Lactobacillales</taxon>
        <taxon>Enterococcaceae</taxon>
        <taxon>Enterococcus</taxon>
    </lineage>
</organism>
<dbReference type="GO" id="GO:0015074">
    <property type="term" value="P:DNA integration"/>
    <property type="evidence" value="ECO:0007669"/>
    <property type="project" value="UniProtKB-KW"/>
</dbReference>
<dbReference type="InterPro" id="IPR013762">
    <property type="entry name" value="Integrase-like_cat_sf"/>
</dbReference>
<accession>A0A510W9I2</accession>
<protein>
    <submittedName>
        <fullName evidence="8">Integrase</fullName>
    </submittedName>
</protein>
<evidence type="ECO:0000313" key="8">
    <source>
        <dbReference type="EMBL" id="GEK35826.1"/>
    </source>
</evidence>
<dbReference type="Pfam" id="PF00589">
    <property type="entry name" value="Phage_integrase"/>
    <property type="match status" value="1"/>
</dbReference>
<dbReference type="PROSITE" id="PS51898">
    <property type="entry name" value="TYR_RECOMBINASE"/>
    <property type="match status" value="1"/>
</dbReference>
<dbReference type="OrthoDB" id="107900at2"/>
<keyword evidence="2" id="KW-0229">DNA integration</keyword>
<evidence type="ECO:0000256" key="1">
    <source>
        <dbReference type="ARBA" id="ARBA00008857"/>
    </source>
</evidence>
<dbReference type="AlphaFoldDB" id="A0A510W9I2"/>
<dbReference type="GO" id="GO:0006310">
    <property type="term" value="P:DNA recombination"/>
    <property type="evidence" value="ECO:0007669"/>
    <property type="project" value="UniProtKB-KW"/>
</dbReference>
<sequence length="310" mass="36752">MLFQEGVEEFLLDCRVRNLSKRTIETYRSQIRVFSSYIFSEFELDKLEEIKKPHVKSFILWMKEERSANYINQILKALRTFYKYLFTEEYIDRNFMLDIQYLKSEKRLINTFNDQEVAAMISFYNHTGFVNQRNRLIIEIMADCGLRAEEVRCLSNDNFKGTYFQLMGKGRKERVVPISQYLQLSIKKYQKTKRGYFNNLRNYREIDDYLVVNKSGKKITNNVLLEKIVKDAANGIGVRDEVKRRSCHSLRHYYAQKLLKSGVNLYTISRLLGHSNIKTTQTYLNSLSDADILENTKVTPLERLLREGKM</sequence>
<evidence type="ECO:0000259" key="6">
    <source>
        <dbReference type="PROSITE" id="PS51898"/>
    </source>
</evidence>
<reference evidence="8 9" key="1">
    <citation type="submission" date="2019-07" db="EMBL/GenBank/DDBJ databases">
        <title>Whole genome shotgun sequence of Enterococcus thailandicus NBRC 101867.</title>
        <authorList>
            <person name="Hosoyama A."/>
            <person name="Uohara A."/>
            <person name="Ohji S."/>
            <person name="Ichikawa N."/>
        </authorList>
    </citation>
    <scope>NUCLEOTIDE SEQUENCE [LARGE SCALE GENOMIC DNA]</scope>
    <source>
        <strain evidence="8 9">NBRC 101867</strain>
    </source>
</reference>
<dbReference type="PROSITE" id="PS51900">
    <property type="entry name" value="CB"/>
    <property type="match status" value="1"/>
</dbReference>
<evidence type="ECO:0000259" key="7">
    <source>
        <dbReference type="PROSITE" id="PS51900"/>
    </source>
</evidence>
<dbReference type="SUPFAM" id="SSF56349">
    <property type="entry name" value="DNA breaking-rejoining enzymes"/>
    <property type="match status" value="1"/>
</dbReference>
<proteinExistence type="inferred from homology"/>
<evidence type="ECO:0000256" key="5">
    <source>
        <dbReference type="PROSITE-ProRule" id="PRU01248"/>
    </source>
</evidence>
<comment type="caution">
    <text evidence="8">The sequence shown here is derived from an EMBL/GenBank/DDBJ whole genome shotgun (WGS) entry which is preliminary data.</text>
</comment>
<evidence type="ECO:0000256" key="3">
    <source>
        <dbReference type="ARBA" id="ARBA00023125"/>
    </source>
</evidence>
<dbReference type="InterPro" id="IPR010998">
    <property type="entry name" value="Integrase_recombinase_N"/>
</dbReference>
<dbReference type="PANTHER" id="PTHR30349:SF41">
    <property type="entry name" value="INTEGRASE_RECOMBINASE PROTEIN MJ0367-RELATED"/>
    <property type="match status" value="1"/>
</dbReference>
<dbReference type="EMBL" id="BJUG01000001">
    <property type="protein sequence ID" value="GEK35826.1"/>
    <property type="molecule type" value="Genomic_DNA"/>
</dbReference>
<dbReference type="Proteomes" id="UP000321361">
    <property type="component" value="Unassembled WGS sequence"/>
</dbReference>
<evidence type="ECO:0000313" key="9">
    <source>
        <dbReference type="Proteomes" id="UP000321361"/>
    </source>
</evidence>
<dbReference type="Pfam" id="PF13495">
    <property type="entry name" value="Phage_int_SAM_4"/>
    <property type="match status" value="1"/>
</dbReference>
<comment type="similarity">
    <text evidence="1">Belongs to the 'phage' integrase family.</text>
</comment>
<dbReference type="InterPro" id="IPR044068">
    <property type="entry name" value="CB"/>
</dbReference>
<dbReference type="RefSeq" id="WP_071868671.1">
    <property type="nucleotide sequence ID" value="NZ_BJUG01000001.1"/>
</dbReference>
<dbReference type="Gene3D" id="1.10.150.130">
    <property type="match status" value="1"/>
</dbReference>
<dbReference type="InterPro" id="IPR011010">
    <property type="entry name" value="DNA_brk_join_enz"/>
</dbReference>
<dbReference type="InterPro" id="IPR004107">
    <property type="entry name" value="Integrase_SAM-like_N"/>
</dbReference>
<name>A0A510W9I2_ENTTH</name>
<keyword evidence="4" id="KW-0233">DNA recombination</keyword>
<feature type="domain" description="Core-binding (CB)" evidence="7">
    <location>
        <begin position="1"/>
        <end position="86"/>
    </location>
</feature>
<dbReference type="PANTHER" id="PTHR30349">
    <property type="entry name" value="PHAGE INTEGRASE-RELATED"/>
    <property type="match status" value="1"/>
</dbReference>
<dbReference type="GO" id="GO:0003677">
    <property type="term" value="F:DNA binding"/>
    <property type="evidence" value="ECO:0007669"/>
    <property type="project" value="UniProtKB-UniRule"/>
</dbReference>
<keyword evidence="3 5" id="KW-0238">DNA-binding</keyword>
<feature type="domain" description="Tyr recombinase" evidence="6">
    <location>
        <begin position="107"/>
        <end position="298"/>
    </location>
</feature>